<evidence type="ECO:0000313" key="3">
    <source>
        <dbReference type="Proteomes" id="UP001153555"/>
    </source>
</evidence>
<sequence length="185" mass="21045">MSRCFPYPPPGYTLSGARNEAALIESIKFQKEKERKLERKEKKERRKEKKAKRKERKARKKEKNEKANLNPGESDIQKLLISAEKSSIQKHDISPKSFSNRKIEALQKKRAAENNQSEQSSLTEEQALPSSLFIPSSSSESTENSKKRKRQSPPEDDTHSQEPELPTNSSGNHQNLQAEDGKTSA</sequence>
<feature type="compositionally biased region" description="Polar residues" evidence="1">
    <location>
        <begin position="166"/>
        <end position="178"/>
    </location>
</feature>
<name>A0A9N7MRU8_STRHE</name>
<dbReference type="Proteomes" id="UP001153555">
    <property type="component" value="Unassembled WGS sequence"/>
</dbReference>
<reference evidence="2" key="1">
    <citation type="submission" date="2019-12" db="EMBL/GenBank/DDBJ databases">
        <authorList>
            <person name="Scholes J."/>
        </authorList>
    </citation>
    <scope>NUCLEOTIDE SEQUENCE</scope>
</reference>
<organism evidence="2 3">
    <name type="scientific">Striga hermonthica</name>
    <name type="common">Purple witchweed</name>
    <name type="synonym">Buchnera hermonthica</name>
    <dbReference type="NCBI Taxonomy" id="68872"/>
    <lineage>
        <taxon>Eukaryota</taxon>
        <taxon>Viridiplantae</taxon>
        <taxon>Streptophyta</taxon>
        <taxon>Embryophyta</taxon>
        <taxon>Tracheophyta</taxon>
        <taxon>Spermatophyta</taxon>
        <taxon>Magnoliopsida</taxon>
        <taxon>eudicotyledons</taxon>
        <taxon>Gunneridae</taxon>
        <taxon>Pentapetalae</taxon>
        <taxon>asterids</taxon>
        <taxon>lamiids</taxon>
        <taxon>Lamiales</taxon>
        <taxon>Orobanchaceae</taxon>
        <taxon>Buchnereae</taxon>
        <taxon>Striga</taxon>
    </lineage>
</organism>
<dbReference type="OrthoDB" id="1741057at2759"/>
<protein>
    <submittedName>
        <fullName evidence="2">Uncharacterized protein</fullName>
    </submittedName>
</protein>
<feature type="compositionally biased region" description="Basic residues" evidence="1">
    <location>
        <begin position="42"/>
        <end position="61"/>
    </location>
</feature>
<proteinExistence type="predicted"/>
<feature type="compositionally biased region" description="Basic and acidic residues" evidence="1">
    <location>
        <begin position="32"/>
        <end position="41"/>
    </location>
</feature>
<feature type="compositionally biased region" description="Basic and acidic residues" evidence="1">
    <location>
        <begin position="152"/>
        <end position="162"/>
    </location>
</feature>
<dbReference type="EMBL" id="CACSLK010011313">
    <property type="protein sequence ID" value="CAA0813362.1"/>
    <property type="molecule type" value="Genomic_DNA"/>
</dbReference>
<dbReference type="AlphaFoldDB" id="A0A9N7MRU8"/>
<dbReference type="PANTHER" id="PTHR34660:SF7">
    <property type="entry name" value="DNA LIGASE-LIKE PROTEIN"/>
    <property type="match status" value="1"/>
</dbReference>
<comment type="caution">
    <text evidence="2">The sequence shown here is derived from an EMBL/GenBank/DDBJ whole genome shotgun (WGS) entry which is preliminary data.</text>
</comment>
<evidence type="ECO:0000313" key="2">
    <source>
        <dbReference type="EMBL" id="CAA0813362.1"/>
    </source>
</evidence>
<accession>A0A9N7MRU8</accession>
<feature type="compositionally biased region" description="Basic and acidic residues" evidence="1">
    <location>
        <begin position="101"/>
        <end position="112"/>
    </location>
</feature>
<keyword evidence="3" id="KW-1185">Reference proteome</keyword>
<dbReference type="PANTHER" id="PTHR34660">
    <property type="entry name" value="MYB-LIKE PROTEIN X"/>
    <property type="match status" value="1"/>
</dbReference>
<feature type="compositionally biased region" description="Polar residues" evidence="1">
    <location>
        <begin position="113"/>
        <end position="124"/>
    </location>
</feature>
<gene>
    <name evidence="2" type="ORF">SHERM_13921</name>
</gene>
<feature type="compositionally biased region" description="Low complexity" evidence="1">
    <location>
        <begin position="128"/>
        <end position="142"/>
    </location>
</feature>
<evidence type="ECO:0000256" key="1">
    <source>
        <dbReference type="SAM" id="MobiDB-lite"/>
    </source>
</evidence>
<feature type="region of interest" description="Disordered" evidence="1">
    <location>
        <begin position="32"/>
        <end position="185"/>
    </location>
</feature>